<evidence type="ECO:0000313" key="9">
    <source>
        <dbReference type="Proteomes" id="UP000199435"/>
    </source>
</evidence>
<feature type="domain" description="Glutamate/phenylalanine/leucine/valine/L-tryptophan dehydrogenase C-terminal" evidence="7">
    <location>
        <begin position="144"/>
        <end position="350"/>
    </location>
</feature>
<dbReference type="Gene3D" id="3.40.50.720">
    <property type="entry name" value="NAD(P)-binding Rossmann-like Domain"/>
    <property type="match status" value="1"/>
</dbReference>
<dbReference type="Gene3D" id="3.40.50.10860">
    <property type="entry name" value="Leucine Dehydrogenase, chain A, domain 1"/>
    <property type="match status" value="1"/>
</dbReference>
<dbReference type="Proteomes" id="UP000199435">
    <property type="component" value="Unassembled WGS sequence"/>
</dbReference>
<dbReference type="InterPro" id="IPR016211">
    <property type="entry name" value="Glu/Phe/Leu/Val/Trp_DH_bac/arc"/>
</dbReference>
<evidence type="ECO:0000256" key="5">
    <source>
        <dbReference type="PIRSR" id="PIRSR000188-2"/>
    </source>
</evidence>
<dbReference type="Pfam" id="PF00208">
    <property type="entry name" value="ELFV_dehydrog"/>
    <property type="match status" value="2"/>
</dbReference>
<dbReference type="STRING" id="411945.GA0061102_10497"/>
<organism evidence="8 9">
    <name type="scientific">Rhizobium miluonense</name>
    <dbReference type="NCBI Taxonomy" id="411945"/>
    <lineage>
        <taxon>Bacteria</taxon>
        <taxon>Pseudomonadati</taxon>
        <taxon>Pseudomonadota</taxon>
        <taxon>Alphaproteobacteria</taxon>
        <taxon>Hyphomicrobiales</taxon>
        <taxon>Rhizobiaceae</taxon>
        <taxon>Rhizobium/Agrobacterium group</taxon>
        <taxon>Rhizobium</taxon>
    </lineage>
</organism>
<dbReference type="SUPFAM" id="SSF53223">
    <property type="entry name" value="Aminoacid dehydrogenase-like, N-terminal domain"/>
    <property type="match status" value="1"/>
</dbReference>
<keyword evidence="2 6" id="KW-0560">Oxidoreductase</keyword>
<evidence type="ECO:0000256" key="2">
    <source>
        <dbReference type="ARBA" id="ARBA00023002"/>
    </source>
</evidence>
<dbReference type="PANTHER" id="PTHR42722">
    <property type="entry name" value="LEUCINE DEHYDROGENASE"/>
    <property type="match status" value="1"/>
</dbReference>
<dbReference type="GO" id="GO:0016639">
    <property type="term" value="F:oxidoreductase activity, acting on the CH-NH2 group of donors, NAD or NADP as acceptor"/>
    <property type="evidence" value="ECO:0007669"/>
    <property type="project" value="InterPro"/>
</dbReference>
<evidence type="ECO:0000256" key="3">
    <source>
        <dbReference type="ARBA" id="ARBA00023027"/>
    </source>
</evidence>
<dbReference type="SMART" id="SM00839">
    <property type="entry name" value="ELFV_dehydrog"/>
    <property type="match status" value="1"/>
</dbReference>
<dbReference type="SUPFAM" id="SSF51735">
    <property type="entry name" value="NAD(P)-binding Rossmann-fold domains"/>
    <property type="match status" value="1"/>
</dbReference>
<dbReference type="EMBL" id="FMAH01000049">
    <property type="protein sequence ID" value="SCB45483.1"/>
    <property type="molecule type" value="Genomic_DNA"/>
</dbReference>
<evidence type="ECO:0000256" key="1">
    <source>
        <dbReference type="ARBA" id="ARBA00006382"/>
    </source>
</evidence>
<dbReference type="InterPro" id="IPR006096">
    <property type="entry name" value="Glu/Leu/Phe/Val/Trp_DH_C"/>
</dbReference>
<dbReference type="Pfam" id="PF02812">
    <property type="entry name" value="ELFV_dehydrog_N"/>
    <property type="match status" value="1"/>
</dbReference>
<feature type="active site" description="Proton donor/acceptor" evidence="4">
    <location>
        <position position="79"/>
    </location>
</feature>
<dbReference type="InterPro" id="IPR036291">
    <property type="entry name" value="NAD(P)-bd_dom_sf"/>
</dbReference>
<proteinExistence type="inferred from homology"/>
<sequence>MNMTFDSYRELEQFEIVRDPQNGLEAVIAIHSTGLGPAAGGCRLWAYEDVEQAKIDAFRLAEGMSYKNALAGLPLGGGKAVIRKPAGTFSRDALFRAFGRAVSQLNGRYVTAEDVGTSVADMLAVSQETRHVAGLPPKDGRPGGDPSPWTALGVFLSMETSVRRRLGNSLSGSTVGVQGLGHVGFSLAKLLHDAGAKLVVADLSKERVDAAVAQFGAKSVAPEDLIAADLDVFAPCALGAVLNEGTIGRLRAKVICGAANNQLATDEDGRRLADRDILYAPDYVVNSGGIINVAAEYLGWSSERAKALVEDTGARLDAIFDIAAKSSLATHEAANQAARAIIASKRSAVSVRQ</sequence>
<dbReference type="CDD" id="cd01075">
    <property type="entry name" value="NAD_bind_Leu_Phe_Val_DH"/>
    <property type="match status" value="1"/>
</dbReference>
<dbReference type="PIRSF" id="PIRSF000188">
    <property type="entry name" value="Phe_leu_dh"/>
    <property type="match status" value="1"/>
</dbReference>
<dbReference type="InterPro" id="IPR046346">
    <property type="entry name" value="Aminoacid_DH-like_N_sf"/>
</dbReference>
<protein>
    <submittedName>
        <fullName evidence="8">Leucine dehydrogenase</fullName>
    </submittedName>
</protein>
<gene>
    <name evidence="8" type="ORF">GA0061102_10497</name>
</gene>
<reference evidence="9" key="1">
    <citation type="submission" date="2016-08" db="EMBL/GenBank/DDBJ databases">
        <authorList>
            <person name="Varghese N."/>
            <person name="Submissions Spin"/>
        </authorList>
    </citation>
    <scope>NUCLEOTIDE SEQUENCE [LARGE SCALE GENOMIC DNA]</scope>
    <source>
        <strain evidence="9">HAMBI 2971</strain>
    </source>
</reference>
<evidence type="ECO:0000259" key="7">
    <source>
        <dbReference type="SMART" id="SM00839"/>
    </source>
</evidence>
<feature type="binding site" evidence="5">
    <location>
        <begin position="179"/>
        <end position="184"/>
    </location>
    <ligand>
        <name>NAD(+)</name>
        <dbReference type="ChEBI" id="CHEBI:57540"/>
    </ligand>
</feature>
<evidence type="ECO:0000256" key="6">
    <source>
        <dbReference type="RuleBase" id="RU004417"/>
    </source>
</evidence>
<keyword evidence="9" id="KW-1185">Reference proteome</keyword>
<keyword evidence="3 5" id="KW-0520">NAD</keyword>
<name>A0A1C3WZS1_9HYPH</name>
<accession>A0A1C3WZS1</accession>
<dbReference type="AlphaFoldDB" id="A0A1C3WZS1"/>
<comment type="similarity">
    <text evidence="1 6">Belongs to the Glu/Leu/Phe/Val dehydrogenases family.</text>
</comment>
<dbReference type="GO" id="GO:0000166">
    <property type="term" value="F:nucleotide binding"/>
    <property type="evidence" value="ECO:0007669"/>
    <property type="project" value="UniProtKB-KW"/>
</dbReference>
<dbReference type="PRINTS" id="PR00082">
    <property type="entry name" value="GLFDHDRGNASE"/>
</dbReference>
<dbReference type="GO" id="GO:0006520">
    <property type="term" value="P:amino acid metabolic process"/>
    <property type="evidence" value="ECO:0007669"/>
    <property type="project" value="InterPro"/>
</dbReference>
<dbReference type="PANTHER" id="PTHR42722:SF1">
    <property type="entry name" value="VALINE DEHYDROGENASE"/>
    <property type="match status" value="1"/>
</dbReference>
<dbReference type="InterPro" id="IPR006095">
    <property type="entry name" value="Glu/Leu/Phe/Val/Trp_DH"/>
</dbReference>
<keyword evidence="5" id="KW-0547">Nucleotide-binding</keyword>
<evidence type="ECO:0000313" key="8">
    <source>
        <dbReference type="EMBL" id="SCB45483.1"/>
    </source>
</evidence>
<evidence type="ECO:0000256" key="4">
    <source>
        <dbReference type="PIRSR" id="PIRSR000188-1"/>
    </source>
</evidence>
<dbReference type="RefSeq" id="WP_208858710.1">
    <property type="nucleotide sequence ID" value="NZ_FMAH01000049.1"/>
</dbReference>
<dbReference type="InterPro" id="IPR006097">
    <property type="entry name" value="Glu/Leu/Phe/Val/Trp_DH_dimer"/>
</dbReference>